<dbReference type="OrthoDB" id="427280at2759"/>
<comment type="catalytic activity">
    <reaction evidence="1 13">
        <text>Catalyzes the rearrangement of -S-S- bonds in proteins.</text>
        <dbReference type="EC" id="5.3.4.1"/>
    </reaction>
</comment>
<keyword evidence="8 11" id="KW-1015">Disulfide bond</keyword>
<keyword evidence="16" id="KW-1185">Reference proteome</keyword>
<dbReference type="CDD" id="cd02995">
    <property type="entry name" value="PDI_a_PDI_a'_C"/>
    <property type="match status" value="1"/>
</dbReference>
<dbReference type="PANTHER" id="PTHR18929">
    <property type="entry name" value="PROTEIN DISULFIDE ISOMERASE"/>
    <property type="match status" value="1"/>
</dbReference>
<keyword evidence="10 11" id="KW-0676">Redox-active center</keyword>
<dbReference type="PROSITE" id="PS00194">
    <property type="entry name" value="THIOREDOXIN_1"/>
    <property type="match status" value="2"/>
</dbReference>
<evidence type="ECO:0000313" key="16">
    <source>
        <dbReference type="Proteomes" id="UP000292052"/>
    </source>
</evidence>
<dbReference type="PROSITE" id="PS51352">
    <property type="entry name" value="THIOREDOXIN_2"/>
    <property type="match status" value="2"/>
</dbReference>
<reference evidence="15 16" key="1">
    <citation type="submission" date="2017-03" db="EMBL/GenBank/DDBJ databases">
        <title>Genome of the blue death feigning beetle - Asbolus verrucosus.</title>
        <authorList>
            <person name="Rider S.D."/>
        </authorList>
    </citation>
    <scope>NUCLEOTIDE SEQUENCE [LARGE SCALE GENOMIC DNA]</scope>
    <source>
        <strain evidence="15">Butters</strain>
        <tissue evidence="15">Head and leg muscle</tissue>
    </source>
</reference>
<keyword evidence="9 13" id="KW-0413">Isomerase</keyword>
<comment type="subcellular location">
    <subcellularLocation>
        <location evidence="2">Endoplasmic reticulum lumen</location>
    </subcellularLocation>
</comment>
<dbReference type="EC" id="5.3.4.1" evidence="4 13"/>
<gene>
    <name evidence="15" type="ORF">BDFB_000527</name>
</gene>
<dbReference type="FunFam" id="3.40.30.10:FF:000303">
    <property type="entry name" value="Protein disulfide-isomerase"/>
    <property type="match status" value="1"/>
</dbReference>
<dbReference type="GO" id="GO:0006457">
    <property type="term" value="P:protein folding"/>
    <property type="evidence" value="ECO:0007669"/>
    <property type="project" value="TreeGrafter"/>
</dbReference>
<evidence type="ECO:0000256" key="7">
    <source>
        <dbReference type="ARBA" id="ARBA00022824"/>
    </source>
</evidence>
<dbReference type="CDD" id="cd03073">
    <property type="entry name" value="PDI_b'_ERp72_ERp57"/>
    <property type="match status" value="1"/>
</dbReference>
<evidence type="ECO:0000256" key="5">
    <source>
        <dbReference type="ARBA" id="ARBA00022729"/>
    </source>
</evidence>
<evidence type="ECO:0000256" key="1">
    <source>
        <dbReference type="ARBA" id="ARBA00001182"/>
    </source>
</evidence>
<comment type="similarity">
    <text evidence="3 12">Belongs to the protein disulfide isomerase family.</text>
</comment>
<dbReference type="Gene3D" id="3.40.30.10">
    <property type="entry name" value="Glutaredoxin"/>
    <property type="match status" value="4"/>
</dbReference>
<dbReference type="GO" id="GO:0034976">
    <property type="term" value="P:response to endoplasmic reticulum stress"/>
    <property type="evidence" value="ECO:0007669"/>
    <property type="project" value="TreeGrafter"/>
</dbReference>
<evidence type="ECO:0000256" key="8">
    <source>
        <dbReference type="ARBA" id="ARBA00023157"/>
    </source>
</evidence>
<dbReference type="AlphaFoldDB" id="A0A482VRT6"/>
<dbReference type="InterPro" id="IPR005788">
    <property type="entry name" value="PDI_thioredoxin-like_dom"/>
</dbReference>
<evidence type="ECO:0000256" key="2">
    <source>
        <dbReference type="ARBA" id="ARBA00004319"/>
    </source>
</evidence>
<evidence type="ECO:0000256" key="11">
    <source>
        <dbReference type="PIRSR" id="PIRSR605792-51"/>
    </source>
</evidence>
<evidence type="ECO:0000256" key="9">
    <source>
        <dbReference type="ARBA" id="ARBA00023235"/>
    </source>
</evidence>
<evidence type="ECO:0000256" key="12">
    <source>
        <dbReference type="RuleBase" id="RU004208"/>
    </source>
</evidence>
<dbReference type="InterPro" id="IPR005792">
    <property type="entry name" value="Prot_disulphide_isomerase"/>
</dbReference>
<comment type="caution">
    <text evidence="15">The sequence shown here is derived from an EMBL/GenBank/DDBJ whole genome shotgun (WGS) entry which is preliminary data.</text>
</comment>
<feature type="disulfide bond" description="Redox-active" evidence="11">
    <location>
        <begin position="395"/>
        <end position="398"/>
    </location>
</feature>
<dbReference type="Pfam" id="PF13848">
    <property type="entry name" value="Thioredoxin_6"/>
    <property type="match status" value="1"/>
</dbReference>
<dbReference type="PRINTS" id="PR00421">
    <property type="entry name" value="THIOREDOXIN"/>
</dbReference>
<dbReference type="Pfam" id="PF00085">
    <property type="entry name" value="Thioredoxin"/>
    <property type="match status" value="2"/>
</dbReference>
<evidence type="ECO:0000259" key="14">
    <source>
        <dbReference type="PROSITE" id="PS51352"/>
    </source>
</evidence>
<evidence type="ECO:0000256" key="10">
    <source>
        <dbReference type="ARBA" id="ARBA00023284"/>
    </source>
</evidence>
<dbReference type="FunFam" id="3.40.30.10:FF:000017">
    <property type="entry name" value="Protein disulfide-isomerase A4"/>
    <property type="match status" value="1"/>
</dbReference>
<accession>A0A482VRT6</accession>
<evidence type="ECO:0000256" key="13">
    <source>
        <dbReference type="RuleBase" id="RU361130"/>
    </source>
</evidence>
<keyword evidence="7" id="KW-0256">Endoplasmic reticulum</keyword>
<protein>
    <recommendedName>
        <fullName evidence="4 13">Protein disulfide-isomerase</fullName>
        <ecNumber evidence="4 13">5.3.4.1</ecNumber>
    </recommendedName>
</protein>
<evidence type="ECO:0000256" key="3">
    <source>
        <dbReference type="ARBA" id="ARBA00006347"/>
    </source>
</evidence>
<feature type="disulfide bond" description="Redox-active" evidence="11">
    <location>
        <begin position="50"/>
        <end position="53"/>
    </location>
</feature>
<feature type="domain" description="Thioredoxin" evidence="14">
    <location>
        <begin position="345"/>
        <end position="473"/>
    </location>
</feature>
<dbReference type="STRING" id="1661398.A0A482VRT6"/>
<dbReference type="NCBIfam" id="TIGR01130">
    <property type="entry name" value="ER_PDI_fam"/>
    <property type="match status" value="1"/>
</dbReference>
<evidence type="ECO:0000256" key="4">
    <source>
        <dbReference type="ARBA" id="ARBA00012723"/>
    </source>
</evidence>
<evidence type="ECO:0000313" key="15">
    <source>
        <dbReference type="EMBL" id="RZC35474.1"/>
    </source>
</evidence>
<feature type="chain" id="PRO_5019616537" description="Protein disulfide-isomerase" evidence="13">
    <location>
        <begin position="19"/>
        <end position="492"/>
    </location>
</feature>
<dbReference type="NCBIfam" id="TIGR01126">
    <property type="entry name" value="pdi_dom"/>
    <property type="match status" value="2"/>
</dbReference>
<name>A0A482VRT6_ASBVE</name>
<dbReference type="FunFam" id="3.40.30.10:FF:000077">
    <property type="entry name" value="Protein disulfide-isomerase"/>
    <property type="match status" value="1"/>
</dbReference>
<dbReference type="InterPro" id="IPR013766">
    <property type="entry name" value="Thioredoxin_domain"/>
</dbReference>
<sequence>MHLNKIFVLCILLYLCLAEKDYVLELNDNDFDKEIAQHGIAVVMFYAPWCGHCKKLKPEYEKAAEEMNRNDPSVAFIKIDCTEAGKETCSKYNIESYPTLKIFQSGEFSQDYDGPRKASGIVDYIEARIGPSSKEITSIEDLDKFVTMKNDVCVVGFFEKETELKEIFLKLADKLREKVKFAHSSSKSVLEKERIVNGIVLFRQSYLRNKFEEARVAYTGKAASEDINDFIAKNYHGLVGHRKPENREDFKNPSVIAYYDIDYSKNPKGTNYWRNRILKIALQYKNQITFAMSSKDDFHHELSDYDFDIASENKPFVVAKNTKEQKFVLKDPFSVEALEKFVKNFLEGTLEPYLKSEPIPEINDGPVIIAVAKSFDELVVNNDKDTLVEFYAPWCGHCKRLTPVYEQLAQKLKDEDVVVVKMDATANEIPTNYSISSYPSIYWVPKNSKNNPVLYEGERKLEDFIKYVAKHATNELNGYDRNGSAKVEKDEL</sequence>
<dbReference type="GO" id="GO:0003756">
    <property type="term" value="F:protein disulfide isomerase activity"/>
    <property type="evidence" value="ECO:0007669"/>
    <property type="project" value="UniProtKB-EC"/>
</dbReference>
<dbReference type="InterPro" id="IPR017937">
    <property type="entry name" value="Thioredoxin_CS"/>
</dbReference>
<dbReference type="CDD" id="cd02961">
    <property type="entry name" value="PDI_a_family"/>
    <property type="match status" value="1"/>
</dbReference>
<dbReference type="SUPFAM" id="SSF52833">
    <property type="entry name" value="Thioredoxin-like"/>
    <property type="match status" value="4"/>
</dbReference>
<keyword evidence="6" id="KW-0677">Repeat</keyword>
<dbReference type="GO" id="GO:0005788">
    <property type="term" value="C:endoplasmic reticulum lumen"/>
    <property type="evidence" value="ECO:0007669"/>
    <property type="project" value="UniProtKB-SubCell"/>
</dbReference>
<dbReference type="EMBL" id="QDEB01070445">
    <property type="protein sequence ID" value="RZC35474.1"/>
    <property type="molecule type" value="Genomic_DNA"/>
</dbReference>
<dbReference type="PANTHER" id="PTHR18929:SF132">
    <property type="entry name" value="PROTEIN DISULFIDE-ISOMERASE A3"/>
    <property type="match status" value="1"/>
</dbReference>
<dbReference type="Proteomes" id="UP000292052">
    <property type="component" value="Unassembled WGS sequence"/>
</dbReference>
<dbReference type="FunFam" id="3.40.30.10:FF:000045">
    <property type="entry name" value="Disulfide-isomerase A3"/>
    <property type="match status" value="1"/>
</dbReference>
<dbReference type="InterPro" id="IPR036249">
    <property type="entry name" value="Thioredoxin-like_sf"/>
</dbReference>
<feature type="signal peptide" evidence="13">
    <location>
        <begin position="1"/>
        <end position="18"/>
    </location>
</feature>
<organism evidence="15 16">
    <name type="scientific">Asbolus verrucosus</name>
    <name type="common">Desert ironclad beetle</name>
    <dbReference type="NCBI Taxonomy" id="1661398"/>
    <lineage>
        <taxon>Eukaryota</taxon>
        <taxon>Metazoa</taxon>
        <taxon>Ecdysozoa</taxon>
        <taxon>Arthropoda</taxon>
        <taxon>Hexapoda</taxon>
        <taxon>Insecta</taxon>
        <taxon>Pterygota</taxon>
        <taxon>Neoptera</taxon>
        <taxon>Endopterygota</taxon>
        <taxon>Coleoptera</taxon>
        <taxon>Polyphaga</taxon>
        <taxon>Cucujiformia</taxon>
        <taxon>Tenebrionidae</taxon>
        <taxon>Pimeliinae</taxon>
        <taxon>Asbolus</taxon>
    </lineage>
</organism>
<keyword evidence="5 13" id="KW-0732">Signal</keyword>
<feature type="domain" description="Thioredoxin" evidence="14">
    <location>
        <begin position="17"/>
        <end position="130"/>
    </location>
</feature>
<proteinExistence type="inferred from homology"/>
<evidence type="ECO:0000256" key="6">
    <source>
        <dbReference type="ARBA" id="ARBA00022737"/>
    </source>
</evidence>